<gene>
    <name evidence="1" type="ORF">V1525DRAFT_414399</name>
</gene>
<comment type="caution">
    <text evidence="1">The sequence shown here is derived from an EMBL/GenBank/DDBJ whole genome shotgun (WGS) entry which is preliminary data.</text>
</comment>
<evidence type="ECO:0000313" key="2">
    <source>
        <dbReference type="Proteomes" id="UP001433508"/>
    </source>
</evidence>
<name>A0ACC3SQX0_LIPKO</name>
<accession>A0ACC3SQX0</accession>
<keyword evidence="2" id="KW-1185">Reference proteome</keyword>
<proteinExistence type="predicted"/>
<sequence length="575" mass="62806">MVDVEKADSHANSVEATTVDIQSRDAADSITLSYRLHGDAVDNFPAIDQKEDKHTGSDSDDSTFSENVKQANGRRSEEIASTGSAAVLPMDNAKLSLQEDRRNSIDESNVVTWDGDDDPENPKNWSTTKKWVSTFVVSSFTFISPVSSSMVAPALPIISKELNITNDVESQLVLSIFVLAYAVGPLFLGPMSEIYGRVPVLQLSNLVYLVFNLACGFAETKGELLVFRFLSGIGGSAPLVIGAGVLADTWRPDERGKSIAVYSLAPLLGPAVGPIAGGFIAHYATWQWVFYATTIADGVIQVSGLFFLRETYAPKILQNKCEKLKKQTGNSKLHTEFQRQAQSVSAKLEGSIVRPFRLLGTQPIVQVLAIYMAYTYGLMYLVLSTFPTLWTSRYHENVAISSLNYIALGLGFFIGAQFCAYSNDRIFRRLKARNKGQEKPEYRVPLMIPGSALVPIGLFWYGWTAQAHTHWILPNVGVCIFAMGTIVAFQCIQVYLVDTYTRFAASAIAAGTVLRSLAGFGFPLFAPAMYKALGYGWGNSVLAFAGLGLGIPAPFLLWRFGPTLRRRSPFAVGSG</sequence>
<organism evidence="1 2">
    <name type="scientific">Lipomyces kononenkoae</name>
    <name type="common">Yeast</name>
    <dbReference type="NCBI Taxonomy" id="34357"/>
    <lineage>
        <taxon>Eukaryota</taxon>
        <taxon>Fungi</taxon>
        <taxon>Dikarya</taxon>
        <taxon>Ascomycota</taxon>
        <taxon>Saccharomycotina</taxon>
        <taxon>Lipomycetes</taxon>
        <taxon>Lipomycetales</taxon>
        <taxon>Lipomycetaceae</taxon>
        <taxon>Lipomyces</taxon>
    </lineage>
</organism>
<dbReference type="Proteomes" id="UP001433508">
    <property type="component" value="Unassembled WGS sequence"/>
</dbReference>
<dbReference type="EMBL" id="MU971528">
    <property type="protein sequence ID" value="KAK9234034.1"/>
    <property type="molecule type" value="Genomic_DNA"/>
</dbReference>
<protein>
    <submittedName>
        <fullName evidence="1">Major facilitator superfamily domain-containing protein</fullName>
    </submittedName>
</protein>
<evidence type="ECO:0000313" key="1">
    <source>
        <dbReference type="EMBL" id="KAK9234034.1"/>
    </source>
</evidence>
<reference evidence="2" key="1">
    <citation type="journal article" date="2024" name="Front. Bioeng. Biotechnol.">
        <title>Genome-scale model development and genomic sequencing of the oleaginous clade Lipomyces.</title>
        <authorList>
            <person name="Czajka J.J."/>
            <person name="Han Y."/>
            <person name="Kim J."/>
            <person name="Mondo S.J."/>
            <person name="Hofstad B.A."/>
            <person name="Robles A."/>
            <person name="Haridas S."/>
            <person name="Riley R."/>
            <person name="LaButti K."/>
            <person name="Pangilinan J."/>
            <person name="Andreopoulos W."/>
            <person name="Lipzen A."/>
            <person name="Yan J."/>
            <person name="Wang M."/>
            <person name="Ng V."/>
            <person name="Grigoriev I.V."/>
            <person name="Spatafora J.W."/>
            <person name="Magnuson J.K."/>
            <person name="Baker S.E."/>
            <person name="Pomraning K.R."/>
        </authorList>
    </citation>
    <scope>NUCLEOTIDE SEQUENCE [LARGE SCALE GENOMIC DNA]</scope>
    <source>
        <strain evidence="2">CBS 7786</strain>
    </source>
</reference>